<dbReference type="PANTHER" id="PTHR31251:SF132">
    <property type="entry name" value="SQUAMOSA PROMOTER-BINDING-LIKE PROTEIN 1-RELATED"/>
    <property type="match status" value="1"/>
</dbReference>
<keyword evidence="10" id="KW-0238">DNA-binding</keyword>
<dbReference type="Proteomes" id="UP000682877">
    <property type="component" value="Chromosome 5"/>
</dbReference>
<dbReference type="SUPFAM" id="SSF81382">
    <property type="entry name" value="Skp1 dimerisation domain-like"/>
    <property type="match status" value="1"/>
</dbReference>
<name>A0A8S2AGD9_ARAAE</name>
<proteinExistence type="inferred from homology"/>
<keyword evidence="8" id="KW-0862">Zinc</keyword>
<evidence type="ECO:0000256" key="14">
    <source>
        <dbReference type="PROSITE-ProRule" id="PRU00470"/>
    </source>
</evidence>
<evidence type="ECO:0000256" key="7">
    <source>
        <dbReference type="ARBA" id="ARBA00022786"/>
    </source>
</evidence>
<dbReference type="GO" id="GO:0005634">
    <property type="term" value="C:nucleus"/>
    <property type="evidence" value="ECO:0007669"/>
    <property type="project" value="UniProtKB-SubCell"/>
</dbReference>
<dbReference type="SUPFAM" id="SSF54695">
    <property type="entry name" value="POZ domain"/>
    <property type="match status" value="1"/>
</dbReference>
<dbReference type="InterPro" id="IPR044817">
    <property type="entry name" value="SBP-like"/>
</dbReference>
<evidence type="ECO:0000256" key="12">
    <source>
        <dbReference type="ARBA" id="ARBA00023242"/>
    </source>
</evidence>
<dbReference type="InterPro" id="IPR016072">
    <property type="entry name" value="Skp1_comp_dimer"/>
</dbReference>
<dbReference type="Pfam" id="PF03931">
    <property type="entry name" value="Skp1_POZ"/>
    <property type="match status" value="1"/>
</dbReference>
<evidence type="ECO:0000256" key="13">
    <source>
        <dbReference type="ARBA" id="ARBA00054396"/>
    </source>
</evidence>
<dbReference type="Gene3D" id="3.30.710.10">
    <property type="entry name" value="Potassium Channel Kv1.1, Chain A"/>
    <property type="match status" value="1"/>
</dbReference>
<dbReference type="EMBL" id="LR999455">
    <property type="protein sequence ID" value="CAE6076841.1"/>
    <property type="molecule type" value="Genomic_DNA"/>
</dbReference>
<dbReference type="PANTHER" id="PTHR31251">
    <property type="entry name" value="SQUAMOSA PROMOTER-BINDING-LIKE PROTEIN 4"/>
    <property type="match status" value="1"/>
</dbReference>
<evidence type="ECO:0000256" key="10">
    <source>
        <dbReference type="ARBA" id="ARBA00023125"/>
    </source>
</evidence>
<evidence type="ECO:0000256" key="8">
    <source>
        <dbReference type="ARBA" id="ARBA00022833"/>
    </source>
</evidence>
<sequence length="1082" mass="121130">MEARIEGEVEGHSLGYGFSGKRSVEWDLNDWKWNGDLFVATQLNHGSSNSSSTCSDEGNVEIMEKKKKRGAVTVIAMEEDNLRDGDDDAHRLTLNLGGNTDGNGVKKTKLGGGIPSRAISCQVENCGADLSKVKDYHRRHKVCEMHSKATSALVGGIMQRFCQQCSRFHVLEEFDEGKRSCRRRLAGHNKRRRKANPDIGNGNPLSDDQTSNYMLITLLKILSNIHTNQSDQTGDQDLLSHLLKSLVSQAGEHIGRNLVGLLQGGVGLQASQNIGNSSALLSLEQAPREDIKHHSVPETNWQEVYANGAQETAATDRSEKQVKMNDFDLNDIYIDSDDTTDIERSSPPPTNPATSSLDYHQDSRQSSPPQTSRRNSDSASDQSPSSSSGDALSRTDRIVFKLFGKEPNDFPVALRGQILNWLAHTPTDMESYIRPGCIVLTIYLRQDEASWEELCCDLSFSLRRLLDLSDNPLWTDGWIYLRVQNQLAFAFNGQVVLDTSLPLRSHDYSQIITVRPLAVTRKAQFTVKGINLHQPGTRLLCAVEGTYLVQEATQGVTEEKDDLQENNEIDFVKFSCEMPIASGRGFMEIEDQGGLSSSFFPFIVSEDEDFCSEIRRLESTLEFTGTDSAMQAMDFIHEIGWLLHKSELKSRLAEPDQNPEDLFPLTRFKFLIEFSMDREWCAVIKKLLNILFEEGTIDPSPDVALSELCLLHRAVRKNSKPMVEMLLRFIPKKKNKTLSGLFRPDAAGPGGLTPLHIAAGKDGSEDVLDALTEDPGMIGIQAWKISRDNTGFTPEDYARLRGHFSYIHLVQRKLNRKPIAEEHVVVNIPESFNIDHKQEKRSLMDSSSLEINHCKLCDHKRVFVHTTQHKSVAYRPAMLSMVAIAAVCVCVALLFKSCPEVLYVFQPFSSSSIFFDQICFQRKLAPLTMSKKMIVLKSSDGKSFEVDEAVARKSVTINNMAEDECTDNGIPLPNVTSKILKIVIAYCKKHVESNEEEDLKEWDADFMKKIEPSILFDVMIAANFLNIPSLLDLTCQTVAALLQADLLSGKTPAEIRARFNIENDLTPAEVAEIRKENQWAFE</sequence>
<keyword evidence="11" id="KW-0804">Transcription</keyword>
<feature type="compositionally biased region" description="Low complexity" evidence="15">
    <location>
        <begin position="364"/>
        <end position="391"/>
    </location>
</feature>
<evidence type="ECO:0000256" key="3">
    <source>
        <dbReference type="ARBA" id="ARBA00004906"/>
    </source>
</evidence>
<dbReference type="GO" id="GO:0009867">
    <property type="term" value="P:jasmonic acid mediated signaling pathway"/>
    <property type="evidence" value="ECO:0007669"/>
    <property type="project" value="UniProtKB-ARBA"/>
</dbReference>
<keyword evidence="7" id="KW-0833">Ubl conjugation pathway</keyword>
<evidence type="ECO:0000256" key="4">
    <source>
        <dbReference type="ARBA" id="ARBA00009993"/>
    </source>
</evidence>
<feature type="region of interest" description="Disordered" evidence="15">
    <location>
        <begin position="185"/>
        <end position="206"/>
    </location>
</feature>
<dbReference type="InterPro" id="IPR016073">
    <property type="entry name" value="Skp1_comp_POZ"/>
</dbReference>
<comment type="similarity">
    <text evidence="4">Belongs to the SKP1 family.</text>
</comment>
<dbReference type="FunFam" id="3.30.710.10:FF:000170">
    <property type="entry name" value="SKP1-like protein 5"/>
    <property type="match status" value="1"/>
</dbReference>
<evidence type="ECO:0000256" key="5">
    <source>
        <dbReference type="ARBA" id="ARBA00022723"/>
    </source>
</evidence>
<dbReference type="InterPro" id="IPR004333">
    <property type="entry name" value="SBP_dom"/>
</dbReference>
<dbReference type="InterPro" id="IPR036770">
    <property type="entry name" value="Ankyrin_rpt-contain_sf"/>
</dbReference>
<dbReference type="Gene3D" id="4.10.1100.10">
    <property type="entry name" value="Transcription factor, SBP-box domain"/>
    <property type="match status" value="1"/>
</dbReference>
<evidence type="ECO:0000256" key="1">
    <source>
        <dbReference type="ARBA" id="ARBA00001947"/>
    </source>
</evidence>
<dbReference type="InterPro" id="IPR001232">
    <property type="entry name" value="SKP1-like"/>
</dbReference>
<accession>A0A8S2AGD9</accession>
<feature type="region of interest" description="Disordered" evidence="15">
    <location>
        <begin position="337"/>
        <end position="391"/>
    </location>
</feature>
<dbReference type="PROSITE" id="PS51141">
    <property type="entry name" value="ZF_SBP"/>
    <property type="match status" value="1"/>
</dbReference>
<evidence type="ECO:0000313" key="18">
    <source>
        <dbReference type="Proteomes" id="UP000682877"/>
    </source>
</evidence>
<protein>
    <recommendedName>
        <fullName evidence="16">SBP-type domain-containing protein</fullName>
    </recommendedName>
</protein>
<dbReference type="GO" id="GO:0006511">
    <property type="term" value="P:ubiquitin-dependent protein catabolic process"/>
    <property type="evidence" value="ECO:0007669"/>
    <property type="project" value="InterPro"/>
</dbReference>
<comment type="pathway">
    <text evidence="3">Protein modification; protein ubiquitination.</text>
</comment>
<comment type="cofactor">
    <cofactor evidence="1">
        <name>Zn(2+)</name>
        <dbReference type="ChEBI" id="CHEBI:29105"/>
    </cofactor>
</comment>
<dbReference type="SUPFAM" id="SSF103612">
    <property type="entry name" value="SBT domain"/>
    <property type="match status" value="1"/>
</dbReference>
<dbReference type="Pfam" id="PF26102">
    <property type="entry name" value="Ig_SPL7"/>
    <property type="match status" value="1"/>
</dbReference>
<evidence type="ECO:0000256" key="15">
    <source>
        <dbReference type="SAM" id="MobiDB-lite"/>
    </source>
</evidence>
<dbReference type="FunFam" id="4.10.1100.10:FF:000001">
    <property type="entry name" value="Squamosa promoter-binding-like protein 14"/>
    <property type="match status" value="1"/>
</dbReference>
<dbReference type="GO" id="GO:0008270">
    <property type="term" value="F:zinc ion binding"/>
    <property type="evidence" value="ECO:0007669"/>
    <property type="project" value="UniProtKB-KW"/>
</dbReference>
<comment type="function">
    <text evidence="13">Involved in ubiquitination and subsequent proteasomal degradation of target proteins. Together with CUL1, RBX1 and a F-box protein, it forms a SCF E3 ubiquitin ligase complex. The functional specificity of this complex depends on the type of F-box protein. In the SCF complex, it serves as an adapter that links the F-box protein to CUL1.</text>
</comment>
<feature type="domain" description="SBP-type" evidence="16">
    <location>
        <begin position="118"/>
        <end position="195"/>
    </location>
</feature>
<keyword evidence="5" id="KW-0479">Metal-binding</keyword>
<evidence type="ECO:0000256" key="11">
    <source>
        <dbReference type="ARBA" id="ARBA00023163"/>
    </source>
</evidence>
<keyword evidence="6 14" id="KW-0863">Zinc-finger</keyword>
<evidence type="ECO:0000256" key="6">
    <source>
        <dbReference type="ARBA" id="ARBA00022771"/>
    </source>
</evidence>
<evidence type="ECO:0000256" key="9">
    <source>
        <dbReference type="ARBA" id="ARBA00023015"/>
    </source>
</evidence>
<dbReference type="CDD" id="cd18322">
    <property type="entry name" value="BTB_POZ_SKP1"/>
    <property type="match status" value="1"/>
</dbReference>
<organism evidence="17 18">
    <name type="scientific">Arabidopsis arenosa</name>
    <name type="common">Sand rock-cress</name>
    <name type="synonym">Cardaminopsis arenosa</name>
    <dbReference type="NCBI Taxonomy" id="38785"/>
    <lineage>
        <taxon>Eukaryota</taxon>
        <taxon>Viridiplantae</taxon>
        <taxon>Streptophyta</taxon>
        <taxon>Embryophyta</taxon>
        <taxon>Tracheophyta</taxon>
        <taxon>Spermatophyta</taxon>
        <taxon>Magnoliopsida</taxon>
        <taxon>eudicotyledons</taxon>
        <taxon>Gunneridae</taxon>
        <taxon>Pentapetalae</taxon>
        <taxon>rosids</taxon>
        <taxon>malvids</taxon>
        <taxon>Brassicales</taxon>
        <taxon>Brassicaceae</taxon>
        <taxon>Camelineae</taxon>
        <taxon>Arabidopsis</taxon>
    </lineage>
</organism>
<evidence type="ECO:0000259" key="16">
    <source>
        <dbReference type="PROSITE" id="PS51141"/>
    </source>
</evidence>
<gene>
    <name evidence="17" type="ORF">AARE701A_LOCUS13833</name>
</gene>
<dbReference type="AlphaFoldDB" id="A0A8S2AGD9"/>
<reference evidence="17" key="1">
    <citation type="submission" date="2021-01" db="EMBL/GenBank/DDBJ databases">
        <authorList>
            <person name="Bezrukov I."/>
        </authorList>
    </citation>
    <scope>NUCLEOTIDE SEQUENCE</scope>
</reference>
<keyword evidence="12" id="KW-0539">Nucleus</keyword>
<dbReference type="SMART" id="SM00512">
    <property type="entry name" value="Skp1"/>
    <property type="match status" value="1"/>
</dbReference>
<dbReference type="GO" id="GO:0003677">
    <property type="term" value="F:DNA binding"/>
    <property type="evidence" value="ECO:0007669"/>
    <property type="project" value="UniProtKB-KW"/>
</dbReference>
<dbReference type="SUPFAM" id="SSF48403">
    <property type="entry name" value="Ankyrin repeat"/>
    <property type="match status" value="1"/>
</dbReference>
<dbReference type="InterPro" id="IPR011333">
    <property type="entry name" value="SKP1/BTB/POZ_sf"/>
</dbReference>
<dbReference type="InterPro" id="IPR036893">
    <property type="entry name" value="SBP_sf"/>
</dbReference>
<dbReference type="Pfam" id="PF03110">
    <property type="entry name" value="SBP"/>
    <property type="match status" value="1"/>
</dbReference>
<evidence type="ECO:0000313" key="17">
    <source>
        <dbReference type="EMBL" id="CAE6076841.1"/>
    </source>
</evidence>
<comment type="subcellular location">
    <subcellularLocation>
        <location evidence="2">Nucleus</location>
    </subcellularLocation>
</comment>
<dbReference type="Gene3D" id="1.25.40.20">
    <property type="entry name" value="Ankyrin repeat-containing domain"/>
    <property type="match status" value="1"/>
</dbReference>
<keyword evidence="9" id="KW-0805">Transcription regulation</keyword>
<keyword evidence="18" id="KW-1185">Reference proteome</keyword>
<dbReference type="Pfam" id="PF01466">
    <property type="entry name" value="Skp1"/>
    <property type="match status" value="1"/>
</dbReference>
<evidence type="ECO:0000256" key="2">
    <source>
        <dbReference type="ARBA" id="ARBA00004123"/>
    </source>
</evidence>
<dbReference type="InterPro" id="IPR036296">
    <property type="entry name" value="SKP1-like_dim_sf"/>
</dbReference>
<feature type="compositionally biased region" description="Basic residues" evidence="15">
    <location>
        <begin position="185"/>
        <end position="194"/>
    </location>
</feature>